<dbReference type="SUPFAM" id="SSF56935">
    <property type="entry name" value="Porins"/>
    <property type="match status" value="1"/>
</dbReference>
<dbReference type="RefSeq" id="WP_346753308.1">
    <property type="nucleotide sequence ID" value="NZ_JAUJEA010000007.1"/>
</dbReference>
<keyword evidence="6 7" id="KW-0998">Cell outer membrane</keyword>
<comment type="caution">
    <text evidence="10">The sequence shown here is derived from an EMBL/GenBank/DDBJ whole genome shotgun (WGS) entry which is preliminary data.</text>
</comment>
<comment type="subcellular location">
    <subcellularLocation>
        <location evidence="1 7">Cell outer membrane</location>
        <topology evidence="1 7">Multi-pass membrane protein</topology>
    </subcellularLocation>
</comment>
<dbReference type="InterPro" id="IPR039426">
    <property type="entry name" value="TonB-dep_rcpt-like"/>
</dbReference>
<dbReference type="InterPro" id="IPR012910">
    <property type="entry name" value="Plug_dom"/>
</dbReference>
<keyword evidence="8" id="KW-0732">Signal</keyword>
<dbReference type="NCBIfam" id="TIGR04057">
    <property type="entry name" value="SusC_RagA_signa"/>
    <property type="match status" value="1"/>
</dbReference>
<evidence type="ECO:0000256" key="1">
    <source>
        <dbReference type="ARBA" id="ARBA00004571"/>
    </source>
</evidence>
<dbReference type="InterPro" id="IPR036942">
    <property type="entry name" value="Beta-barrel_TonB_sf"/>
</dbReference>
<dbReference type="SUPFAM" id="SSF49464">
    <property type="entry name" value="Carboxypeptidase regulatory domain-like"/>
    <property type="match status" value="1"/>
</dbReference>
<dbReference type="InterPro" id="IPR023997">
    <property type="entry name" value="TonB-dep_OMP_SusC/RagA_CS"/>
</dbReference>
<dbReference type="Pfam" id="PF13715">
    <property type="entry name" value="CarbopepD_reg_2"/>
    <property type="match status" value="1"/>
</dbReference>
<dbReference type="NCBIfam" id="TIGR04056">
    <property type="entry name" value="OMP_RagA_SusC"/>
    <property type="match status" value="1"/>
</dbReference>
<accession>A0ABT8KUH4</accession>
<comment type="similarity">
    <text evidence="7">Belongs to the TonB-dependent receptor family.</text>
</comment>
<dbReference type="Proteomes" id="UP001172082">
    <property type="component" value="Unassembled WGS sequence"/>
</dbReference>
<dbReference type="InterPro" id="IPR037066">
    <property type="entry name" value="Plug_dom_sf"/>
</dbReference>
<evidence type="ECO:0000256" key="4">
    <source>
        <dbReference type="ARBA" id="ARBA00022692"/>
    </source>
</evidence>
<evidence type="ECO:0000256" key="8">
    <source>
        <dbReference type="SAM" id="SignalP"/>
    </source>
</evidence>
<organism evidence="10 11">
    <name type="scientific">Splendidivirga corallicola</name>
    <dbReference type="NCBI Taxonomy" id="3051826"/>
    <lineage>
        <taxon>Bacteria</taxon>
        <taxon>Pseudomonadati</taxon>
        <taxon>Bacteroidota</taxon>
        <taxon>Cytophagia</taxon>
        <taxon>Cytophagales</taxon>
        <taxon>Splendidivirgaceae</taxon>
        <taxon>Splendidivirga</taxon>
    </lineage>
</organism>
<evidence type="ECO:0000313" key="11">
    <source>
        <dbReference type="Proteomes" id="UP001172082"/>
    </source>
</evidence>
<evidence type="ECO:0000256" key="2">
    <source>
        <dbReference type="ARBA" id="ARBA00022448"/>
    </source>
</evidence>
<dbReference type="InterPro" id="IPR023996">
    <property type="entry name" value="TonB-dep_OMP_SusC/RagA"/>
</dbReference>
<evidence type="ECO:0000256" key="6">
    <source>
        <dbReference type="ARBA" id="ARBA00023237"/>
    </source>
</evidence>
<feature type="signal peptide" evidence="8">
    <location>
        <begin position="1"/>
        <end position="21"/>
    </location>
</feature>
<keyword evidence="5 7" id="KW-0472">Membrane</keyword>
<dbReference type="Gene3D" id="2.60.40.1120">
    <property type="entry name" value="Carboxypeptidase-like, regulatory domain"/>
    <property type="match status" value="1"/>
</dbReference>
<evidence type="ECO:0000313" key="10">
    <source>
        <dbReference type="EMBL" id="MDN5203283.1"/>
    </source>
</evidence>
<dbReference type="PROSITE" id="PS52016">
    <property type="entry name" value="TONB_DEPENDENT_REC_3"/>
    <property type="match status" value="1"/>
</dbReference>
<keyword evidence="2 7" id="KW-0813">Transport</keyword>
<keyword evidence="3 7" id="KW-1134">Transmembrane beta strand</keyword>
<name>A0ABT8KUH4_9BACT</name>
<gene>
    <name evidence="10" type="ORF">QQ008_17980</name>
</gene>
<sequence length="998" mass="108197">MKKILLISFLFATGLFAEAWAQGRSVTGKVTSQEDGSGLPGVNIILKGTSVGTTSDVDGNYSIEVPGEGAILIFSFIGFSTAEVEVGNRSIVNVNLLSDTKTLSEIVIQAYGAQSAAKNIQSISEIDGGEIQNVPTITPQQALNGKVAGVRFTGTTGILGGETNLQIRGVASITSGTRPLYVIDGVPLNDVDISDGLGGADGLDPLIDLNSNDIENIAVLKDASATALYGSRGANGVVLITTKSGKDLDGKTHFNFDFYTGWSEPTITRDLLTADQFRQIRSEVSQARGGSLTPDQLPQGNFDWLDAILQTGRVNNYNFSASGGSDKTQYYMGGSYSEQENHWIGNDLEKFNGRFNFSHQASDYVKFGWNVSISRTEGDRSNTENSTFSPYTVANLQLPYILPVDDNGNFVSTGFIENVIAIEELNLSKLITRRVIGNTFLEIEPIEELFIKADFGADIQQSEETGRTPALLAPPAGTGDKDIQQVNKWLATVTARYATTIGQNHNVSGTIGFTYESQKQSQLFANGNTFISDQLITLNNAANITGGGSFETGFNLSGTFARANYDYNSKYLLEGSIRRDGSSRFGANNRFGTFWSAKAGWILSEEAFLSNFRAIDFLRVSVGYGTTGNDRIGNFASAGLFGAGNDYAGISGIEVTQPANPDLRWEQTAQLDISLKAELFNNRLGIDFSWYDKRTSDGLLNVPIPVTTGFTSRVENVGEIRNTGVDLAIDVVNIRAGEFTWKTNYNVGFLKNEVLSLPGAAQDDDGNEFIASGNQRAVVGRSINEFFLTRFLEIDPQTGDPVWLTKDGERTSSLSAADRVFAGSAIPDYSGGITNTFTWKGLTASVFVSFVKGNSILNDDQGFVENLGSGGFNHSTRVLDYWRQPGDVTLFPRLDSPLLTTYDNASTLRLVSGSHMRLKNVTVSYNLPTTLLEKTKLIRTFRVYVSGNNLATWFDDEAEAVGLDPEVNQFGDRTQLQGETFFSLPQAKSVQVGVNIGF</sequence>
<proteinExistence type="inferred from homology"/>
<dbReference type="Gene3D" id="2.170.130.10">
    <property type="entry name" value="TonB-dependent receptor, plug domain"/>
    <property type="match status" value="1"/>
</dbReference>
<evidence type="ECO:0000259" key="9">
    <source>
        <dbReference type="Pfam" id="PF07715"/>
    </source>
</evidence>
<feature type="domain" description="TonB-dependent receptor plug" evidence="9">
    <location>
        <begin position="119"/>
        <end position="237"/>
    </location>
</feature>
<feature type="chain" id="PRO_5046902984" evidence="8">
    <location>
        <begin position="22"/>
        <end position="998"/>
    </location>
</feature>
<protein>
    <submittedName>
        <fullName evidence="10">TonB-dependent receptor</fullName>
    </submittedName>
</protein>
<keyword evidence="11" id="KW-1185">Reference proteome</keyword>
<evidence type="ECO:0000256" key="5">
    <source>
        <dbReference type="ARBA" id="ARBA00023136"/>
    </source>
</evidence>
<keyword evidence="10" id="KW-0675">Receptor</keyword>
<dbReference type="EMBL" id="JAUJEA010000007">
    <property type="protein sequence ID" value="MDN5203283.1"/>
    <property type="molecule type" value="Genomic_DNA"/>
</dbReference>
<evidence type="ECO:0000256" key="7">
    <source>
        <dbReference type="PROSITE-ProRule" id="PRU01360"/>
    </source>
</evidence>
<reference evidence="10" key="1">
    <citation type="submission" date="2023-06" db="EMBL/GenBank/DDBJ databases">
        <title>Genomic of Parafulvivirga corallium.</title>
        <authorList>
            <person name="Wang G."/>
        </authorList>
    </citation>
    <scope>NUCLEOTIDE SEQUENCE</scope>
    <source>
        <strain evidence="10">BMA10</strain>
    </source>
</reference>
<dbReference type="InterPro" id="IPR008969">
    <property type="entry name" value="CarboxyPept-like_regulatory"/>
</dbReference>
<dbReference type="Gene3D" id="2.40.170.20">
    <property type="entry name" value="TonB-dependent receptor, beta-barrel domain"/>
    <property type="match status" value="1"/>
</dbReference>
<dbReference type="Pfam" id="PF07715">
    <property type="entry name" value="Plug"/>
    <property type="match status" value="1"/>
</dbReference>
<evidence type="ECO:0000256" key="3">
    <source>
        <dbReference type="ARBA" id="ARBA00022452"/>
    </source>
</evidence>
<keyword evidence="4 7" id="KW-0812">Transmembrane</keyword>